<evidence type="ECO:0000313" key="2">
    <source>
        <dbReference type="EMBL" id="TVU22021.1"/>
    </source>
</evidence>
<name>A0A5J9UFI3_9POAL</name>
<feature type="compositionally biased region" description="Basic and acidic residues" evidence="1">
    <location>
        <begin position="1"/>
        <end position="17"/>
    </location>
</feature>
<dbReference type="AlphaFoldDB" id="A0A5J9UFI3"/>
<comment type="caution">
    <text evidence="2">The sequence shown here is derived from an EMBL/GenBank/DDBJ whole genome shotgun (WGS) entry which is preliminary data.</text>
</comment>
<protein>
    <submittedName>
        <fullName evidence="2">Uncharacterized protein</fullName>
    </submittedName>
</protein>
<proteinExistence type="predicted"/>
<evidence type="ECO:0000256" key="1">
    <source>
        <dbReference type="SAM" id="MobiDB-lite"/>
    </source>
</evidence>
<accession>A0A5J9UFI3</accession>
<dbReference type="Proteomes" id="UP000324897">
    <property type="component" value="Unassembled WGS sequence"/>
</dbReference>
<keyword evidence="3" id="KW-1185">Reference proteome</keyword>
<evidence type="ECO:0000313" key="3">
    <source>
        <dbReference type="Proteomes" id="UP000324897"/>
    </source>
</evidence>
<sequence length="91" mass="10609">MAPKEPREKKRPPREVPEYVNLPPTDLDSVRGYWMPSGQLQEKPKPLTRWMHFPPLAMHLEQSPEMTVVVHSSRNPFFMLAMKSLPFPSRA</sequence>
<organism evidence="2 3">
    <name type="scientific">Eragrostis curvula</name>
    <name type="common">weeping love grass</name>
    <dbReference type="NCBI Taxonomy" id="38414"/>
    <lineage>
        <taxon>Eukaryota</taxon>
        <taxon>Viridiplantae</taxon>
        <taxon>Streptophyta</taxon>
        <taxon>Embryophyta</taxon>
        <taxon>Tracheophyta</taxon>
        <taxon>Spermatophyta</taxon>
        <taxon>Magnoliopsida</taxon>
        <taxon>Liliopsida</taxon>
        <taxon>Poales</taxon>
        <taxon>Poaceae</taxon>
        <taxon>PACMAD clade</taxon>
        <taxon>Chloridoideae</taxon>
        <taxon>Eragrostideae</taxon>
        <taxon>Eragrostidinae</taxon>
        <taxon>Eragrostis</taxon>
    </lineage>
</organism>
<dbReference type="Gramene" id="TVU22021">
    <property type="protein sequence ID" value="TVU22021"/>
    <property type="gene ID" value="EJB05_31697"/>
</dbReference>
<feature type="region of interest" description="Disordered" evidence="1">
    <location>
        <begin position="1"/>
        <end position="22"/>
    </location>
</feature>
<reference evidence="2 3" key="1">
    <citation type="journal article" date="2019" name="Sci. Rep.">
        <title>A high-quality genome of Eragrostis curvula grass provides insights into Poaceae evolution and supports new strategies to enhance forage quality.</title>
        <authorList>
            <person name="Carballo J."/>
            <person name="Santos B.A.C.M."/>
            <person name="Zappacosta D."/>
            <person name="Garbus I."/>
            <person name="Selva J.P."/>
            <person name="Gallo C.A."/>
            <person name="Diaz A."/>
            <person name="Albertini E."/>
            <person name="Caccamo M."/>
            <person name="Echenique V."/>
        </authorList>
    </citation>
    <scope>NUCLEOTIDE SEQUENCE [LARGE SCALE GENOMIC DNA]</scope>
    <source>
        <strain evidence="3">cv. Victoria</strain>
        <tissue evidence="2">Leaf</tissue>
    </source>
</reference>
<dbReference type="EMBL" id="RWGY01000026">
    <property type="protein sequence ID" value="TVU22021.1"/>
    <property type="molecule type" value="Genomic_DNA"/>
</dbReference>
<gene>
    <name evidence="2" type="ORF">EJB05_31697</name>
</gene>